<gene>
    <name evidence="1" type="ORF">GCM10010315_35760</name>
</gene>
<evidence type="ECO:0000313" key="2">
    <source>
        <dbReference type="Proteomes" id="UP001500886"/>
    </source>
</evidence>
<dbReference type="Gene3D" id="1.10.150.240">
    <property type="entry name" value="Putative phosphatase, domain 2"/>
    <property type="match status" value="1"/>
</dbReference>
<dbReference type="InterPro" id="IPR006439">
    <property type="entry name" value="HAD-SF_hydro_IA"/>
</dbReference>
<dbReference type="Pfam" id="PF00702">
    <property type="entry name" value="Hydrolase"/>
    <property type="match status" value="1"/>
</dbReference>
<dbReference type="InterPro" id="IPR023198">
    <property type="entry name" value="PGP-like_dom2"/>
</dbReference>
<dbReference type="NCBIfam" id="TIGR01549">
    <property type="entry name" value="HAD-SF-IA-v1"/>
    <property type="match status" value="1"/>
</dbReference>
<accession>A0ABP6G8K9</accession>
<organism evidence="1 2">
    <name type="scientific">Streptomyces luteosporeus</name>
    <dbReference type="NCBI Taxonomy" id="173856"/>
    <lineage>
        <taxon>Bacteria</taxon>
        <taxon>Bacillati</taxon>
        <taxon>Actinomycetota</taxon>
        <taxon>Actinomycetes</taxon>
        <taxon>Kitasatosporales</taxon>
        <taxon>Streptomycetaceae</taxon>
        <taxon>Streptomyces</taxon>
    </lineage>
</organism>
<keyword evidence="1" id="KW-0378">Hydrolase</keyword>
<dbReference type="NCBIfam" id="TIGR01509">
    <property type="entry name" value="HAD-SF-IA-v3"/>
    <property type="match status" value="1"/>
</dbReference>
<dbReference type="Gene3D" id="3.40.50.1000">
    <property type="entry name" value="HAD superfamily/HAD-like"/>
    <property type="match status" value="1"/>
</dbReference>
<evidence type="ECO:0000313" key="1">
    <source>
        <dbReference type="EMBL" id="GAA2718942.1"/>
    </source>
</evidence>
<comment type="caution">
    <text evidence="1">The sequence shown here is derived from an EMBL/GenBank/DDBJ whole genome shotgun (WGS) entry which is preliminary data.</text>
</comment>
<reference evidence="2" key="1">
    <citation type="journal article" date="2019" name="Int. J. Syst. Evol. Microbiol.">
        <title>The Global Catalogue of Microorganisms (GCM) 10K type strain sequencing project: providing services to taxonomists for standard genome sequencing and annotation.</title>
        <authorList>
            <consortium name="The Broad Institute Genomics Platform"/>
            <consortium name="The Broad Institute Genome Sequencing Center for Infectious Disease"/>
            <person name="Wu L."/>
            <person name="Ma J."/>
        </authorList>
    </citation>
    <scope>NUCLEOTIDE SEQUENCE [LARGE SCALE GENOMIC DNA]</scope>
    <source>
        <strain evidence="2">JCM 4542</strain>
    </source>
</reference>
<proteinExistence type="predicted"/>
<dbReference type="Proteomes" id="UP001500886">
    <property type="component" value="Unassembled WGS sequence"/>
</dbReference>
<dbReference type="InterPro" id="IPR051806">
    <property type="entry name" value="HAD-like_SPP"/>
</dbReference>
<sequence length="211" mass="22016">MVSTRLVSRVWRQWAQSYGISLDEVKARVPIHGRPARAIIADLLPGPDVAGAVRRLEEAEVADALAGNVTAVAGAAELIASLPADRWAVVTSGARRVAEARLARLGLLPEVLVTVDDTTRHKPHPEPFLLAAQRLGLDPARCAVVEDSPAGLASGRAAGMTTIAVTTTHAAEDLEADATVADLTGITARVAPDGRLQVTVGPRKDAPTAAR</sequence>
<dbReference type="SUPFAM" id="SSF56784">
    <property type="entry name" value="HAD-like"/>
    <property type="match status" value="1"/>
</dbReference>
<dbReference type="InterPro" id="IPR023214">
    <property type="entry name" value="HAD_sf"/>
</dbReference>
<name>A0ABP6G8K9_9ACTN</name>
<dbReference type="PANTHER" id="PTHR43481">
    <property type="entry name" value="FRUCTOSE-1-PHOSPHATE PHOSPHATASE"/>
    <property type="match status" value="1"/>
</dbReference>
<keyword evidence="2" id="KW-1185">Reference proteome</keyword>
<dbReference type="InterPro" id="IPR036412">
    <property type="entry name" value="HAD-like_sf"/>
</dbReference>
<dbReference type="PANTHER" id="PTHR43481:SF4">
    <property type="entry name" value="GLYCEROL-1-PHOSPHATE PHOSPHOHYDROLASE 1-RELATED"/>
    <property type="match status" value="1"/>
</dbReference>
<dbReference type="EMBL" id="BAAASL010000012">
    <property type="protein sequence ID" value="GAA2718942.1"/>
    <property type="molecule type" value="Genomic_DNA"/>
</dbReference>
<protein>
    <submittedName>
        <fullName evidence="1">HAD family hydrolase</fullName>
    </submittedName>
</protein>
<dbReference type="GO" id="GO:0016787">
    <property type="term" value="F:hydrolase activity"/>
    <property type="evidence" value="ECO:0007669"/>
    <property type="project" value="UniProtKB-KW"/>
</dbReference>